<evidence type="ECO:0000256" key="1">
    <source>
        <dbReference type="ARBA" id="ARBA00023002"/>
    </source>
</evidence>
<dbReference type="Proteomes" id="UP001500630">
    <property type="component" value="Unassembled WGS sequence"/>
</dbReference>
<dbReference type="RefSeq" id="WP_345575891.1">
    <property type="nucleotide sequence ID" value="NZ_BAABDQ010000047.1"/>
</dbReference>
<sequence length="372" mass="38832">MSSTQPQAVVVGGGIIGVSTACHLARAGAGVTLITEGELTSNASGRSLSWLNSAGVRSEEYHRLRMAGIDRYRTLAARQPGLGWLRFDGGLVWQEPERADDLHRIHEHELAHGYDSHLIDPGRVAEHTPGIDPSAIPAAGARWNPGEGWVDLPHLAQHLIKEFAGHGGRLVTGAGRARVETAGGSVSGVRTAGGELHAADTVVLATGPAVPAMAAELGVIVPDQTPLSLLVTTKPIGTPLRAVLNTPRASVRPTPHGALAVDSDWTTAGIRPSAGGGFDIAEDIVARLLAEASRLLAGNPRLEPERIAMGPKPIPGDGDPVLGRVDEIGGLWAGFTHSGATLALIAGELLAYEISTGRAHPMLAPFNARRFR</sequence>
<evidence type="ECO:0000259" key="2">
    <source>
        <dbReference type="Pfam" id="PF01266"/>
    </source>
</evidence>
<dbReference type="Gene3D" id="3.50.50.60">
    <property type="entry name" value="FAD/NAD(P)-binding domain"/>
    <property type="match status" value="1"/>
</dbReference>
<dbReference type="PANTHER" id="PTHR13847:SF289">
    <property type="entry name" value="GLYCINE OXIDASE"/>
    <property type="match status" value="1"/>
</dbReference>
<evidence type="ECO:0000313" key="3">
    <source>
        <dbReference type="EMBL" id="GAA3611166.1"/>
    </source>
</evidence>
<dbReference type="InterPro" id="IPR036188">
    <property type="entry name" value="FAD/NAD-bd_sf"/>
</dbReference>
<proteinExistence type="predicted"/>
<dbReference type="InterPro" id="IPR006076">
    <property type="entry name" value="FAD-dep_OxRdtase"/>
</dbReference>
<name>A0ABP6ZKZ5_9ACTN</name>
<gene>
    <name evidence="3" type="ORF">GCM10022419_115190</name>
</gene>
<organism evidence="3 4">
    <name type="scientific">Nonomuraea rosea</name>
    <dbReference type="NCBI Taxonomy" id="638574"/>
    <lineage>
        <taxon>Bacteria</taxon>
        <taxon>Bacillati</taxon>
        <taxon>Actinomycetota</taxon>
        <taxon>Actinomycetes</taxon>
        <taxon>Streptosporangiales</taxon>
        <taxon>Streptosporangiaceae</taxon>
        <taxon>Nonomuraea</taxon>
    </lineage>
</organism>
<dbReference type="PANTHER" id="PTHR13847">
    <property type="entry name" value="SARCOSINE DEHYDROGENASE-RELATED"/>
    <property type="match status" value="1"/>
</dbReference>
<protein>
    <submittedName>
        <fullName evidence="3">FAD-binding oxidoreductase</fullName>
    </submittedName>
</protein>
<evidence type="ECO:0000313" key="4">
    <source>
        <dbReference type="Proteomes" id="UP001500630"/>
    </source>
</evidence>
<reference evidence="4" key="1">
    <citation type="journal article" date="2019" name="Int. J. Syst. Evol. Microbiol.">
        <title>The Global Catalogue of Microorganisms (GCM) 10K type strain sequencing project: providing services to taxonomists for standard genome sequencing and annotation.</title>
        <authorList>
            <consortium name="The Broad Institute Genomics Platform"/>
            <consortium name="The Broad Institute Genome Sequencing Center for Infectious Disease"/>
            <person name="Wu L."/>
            <person name="Ma J."/>
        </authorList>
    </citation>
    <scope>NUCLEOTIDE SEQUENCE [LARGE SCALE GENOMIC DNA]</scope>
    <source>
        <strain evidence="4">JCM 17326</strain>
    </source>
</reference>
<keyword evidence="4" id="KW-1185">Reference proteome</keyword>
<accession>A0ABP6ZKZ5</accession>
<dbReference type="Gene3D" id="3.30.9.10">
    <property type="entry name" value="D-Amino Acid Oxidase, subunit A, domain 2"/>
    <property type="match status" value="1"/>
</dbReference>
<comment type="caution">
    <text evidence="3">The sequence shown here is derived from an EMBL/GenBank/DDBJ whole genome shotgun (WGS) entry which is preliminary data.</text>
</comment>
<feature type="domain" description="FAD dependent oxidoreductase" evidence="2">
    <location>
        <begin position="8"/>
        <end position="352"/>
    </location>
</feature>
<dbReference type="Pfam" id="PF01266">
    <property type="entry name" value="DAO"/>
    <property type="match status" value="1"/>
</dbReference>
<dbReference type="EMBL" id="BAABDQ010000047">
    <property type="protein sequence ID" value="GAA3611166.1"/>
    <property type="molecule type" value="Genomic_DNA"/>
</dbReference>
<dbReference type="SUPFAM" id="SSF51905">
    <property type="entry name" value="FAD/NAD(P)-binding domain"/>
    <property type="match status" value="1"/>
</dbReference>
<keyword evidence="1" id="KW-0560">Oxidoreductase</keyword>